<accession>A0A2I2KJG0</accession>
<dbReference type="EMBL" id="FZMO01000016">
    <property type="protein sequence ID" value="SNQ45786.1"/>
    <property type="molecule type" value="Genomic_DNA"/>
</dbReference>
<dbReference type="AlphaFoldDB" id="A0A2I2KJG0"/>
<name>A0A2I2KJG0_9ACTN</name>
<evidence type="ECO:0000313" key="2">
    <source>
        <dbReference type="EMBL" id="SNQ45786.1"/>
    </source>
</evidence>
<keyword evidence="1" id="KW-0472">Membrane</keyword>
<evidence type="ECO:0000313" key="3">
    <source>
        <dbReference type="Proteomes" id="UP000234331"/>
    </source>
</evidence>
<organism evidence="2 3">
    <name type="scientific">Frankia canadensis</name>
    <dbReference type="NCBI Taxonomy" id="1836972"/>
    <lineage>
        <taxon>Bacteria</taxon>
        <taxon>Bacillati</taxon>
        <taxon>Actinomycetota</taxon>
        <taxon>Actinomycetes</taxon>
        <taxon>Frankiales</taxon>
        <taxon>Frankiaceae</taxon>
        <taxon>Frankia</taxon>
    </lineage>
</organism>
<protein>
    <submittedName>
        <fullName evidence="2">Uncharacterized protein</fullName>
    </submittedName>
</protein>
<gene>
    <name evidence="2" type="ORF">FRACA_1120004</name>
</gene>
<reference evidence="2 3" key="1">
    <citation type="submission" date="2017-06" db="EMBL/GenBank/DDBJ databases">
        <authorList>
            <person name="Kim H.J."/>
            <person name="Triplett B.A."/>
        </authorList>
    </citation>
    <scope>NUCLEOTIDE SEQUENCE [LARGE SCALE GENOMIC DNA]</scope>
    <source>
        <strain evidence="2">FRACA_ARgP5</strain>
    </source>
</reference>
<feature type="transmembrane region" description="Helical" evidence="1">
    <location>
        <begin position="109"/>
        <end position="140"/>
    </location>
</feature>
<sequence length="512" mass="56548">MQCTSCNSMNEEGRTSCAACGHAVAVPRGGGIRFRNPRIRMAETAPEYRSDLTRHLCVAVHLDSRLAQATIEGVFGNRRRVFPATYGVDLAVVAQHAIAGRARHLLRDFLLAALCVLFVIGAALIPVAATLVLVCLWLVVLGELYASHTYVERRLTPQAFGERTPPVALSSQQVRRLEEVEEQVLGNVTVYSGYSPFAGNGDILGSWSFSIDVEKGTELGGPARPFRSEEIRQHVVRAVDDLQWAEIETEERLFVSGRNIRNDRRFLPDPGERPVVRLEPDQLRAFQESPEGSARHYTAFYVSGWHGDLVLAVFLRFVLRPRSLFVEASFSLLPPLQERFYEPDLRMSSGKGSTLSLSGGARLLVKSAVLTPGRVFLCWPRLGQAALGPLLSGVREMSERRAVENGINFDFGAPRSVREMASSGQYRTYFQQLDKDMYLKVLEGRILDAITEFLDTRGVDTHSLRERQTTILNNGVMVSGNASVRAESLAAGPGSAASSVRQYLRRAGEKAA</sequence>
<proteinExistence type="predicted"/>
<keyword evidence="3" id="KW-1185">Reference proteome</keyword>
<evidence type="ECO:0000256" key="1">
    <source>
        <dbReference type="SAM" id="Phobius"/>
    </source>
</evidence>
<keyword evidence="1" id="KW-1133">Transmembrane helix</keyword>
<dbReference type="Proteomes" id="UP000234331">
    <property type="component" value="Unassembled WGS sequence"/>
</dbReference>
<keyword evidence="1" id="KW-0812">Transmembrane</keyword>